<comment type="caution">
    <text evidence="2">The sequence shown here is derived from an EMBL/GenBank/DDBJ whole genome shotgun (WGS) entry which is preliminary data.</text>
</comment>
<dbReference type="RefSeq" id="WP_200505972.1">
    <property type="nucleotide sequence ID" value="NZ_JAEHFX010000004.1"/>
</dbReference>
<evidence type="ECO:0008006" key="4">
    <source>
        <dbReference type="Google" id="ProtNLM"/>
    </source>
</evidence>
<feature type="transmembrane region" description="Helical" evidence="1">
    <location>
        <begin position="108"/>
        <end position="126"/>
    </location>
</feature>
<reference evidence="2 3" key="1">
    <citation type="submission" date="2020-12" db="EMBL/GenBank/DDBJ databases">
        <title>Bacterial novel species Adhaeribacter sp. BT258 isolated from soil.</title>
        <authorList>
            <person name="Jung H.-Y."/>
        </authorList>
    </citation>
    <scope>NUCLEOTIDE SEQUENCE [LARGE SCALE GENOMIC DNA]</scope>
    <source>
        <strain evidence="2 3">BT258</strain>
    </source>
</reference>
<feature type="transmembrane region" description="Helical" evidence="1">
    <location>
        <begin position="185"/>
        <end position="204"/>
    </location>
</feature>
<feature type="transmembrane region" description="Helical" evidence="1">
    <location>
        <begin position="83"/>
        <end position="99"/>
    </location>
</feature>
<keyword evidence="3" id="KW-1185">Reference proteome</keyword>
<evidence type="ECO:0000313" key="2">
    <source>
        <dbReference type="EMBL" id="MBK0403213.1"/>
    </source>
</evidence>
<keyword evidence="1" id="KW-1133">Transmembrane helix</keyword>
<feature type="transmembrane region" description="Helical" evidence="1">
    <location>
        <begin position="12"/>
        <end position="31"/>
    </location>
</feature>
<feature type="transmembrane region" description="Helical" evidence="1">
    <location>
        <begin position="157"/>
        <end position="179"/>
    </location>
</feature>
<dbReference type="EMBL" id="JAEHFX010000004">
    <property type="protein sequence ID" value="MBK0403213.1"/>
    <property type="molecule type" value="Genomic_DNA"/>
</dbReference>
<evidence type="ECO:0000256" key="1">
    <source>
        <dbReference type="SAM" id="Phobius"/>
    </source>
</evidence>
<name>A0ABS1C1D1_9BACT</name>
<gene>
    <name evidence="2" type="ORF">I5M27_09465</name>
</gene>
<accession>A0ABS1C1D1</accession>
<organism evidence="2 3">
    <name type="scientific">Adhaeribacter terrigena</name>
    <dbReference type="NCBI Taxonomy" id="2793070"/>
    <lineage>
        <taxon>Bacteria</taxon>
        <taxon>Pseudomonadati</taxon>
        <taxon>Bacteroidota</taxon>
        <taxon>Cytophagia</taxon>
        <taxon>Cytophagales</taxon>
        <taxon>Hymenobacteraceae</taxon>
        <taxon>Adhaeribacter</taxon>
    </lineage>
</organism>
<evidence type="ECO:0000313" key="3">
    <source>
        <dbReference type="Proteomes" id="UP000644147"/>
    </source>
</evidence>
<feature type="transmembrane region" description="Helical" evidence="1">
    <location>
        <begin position="132"/>
        <end position="150"/>
    </location>
</feature>
<protein>
    <recommendedName>
        <fullName evidence="4">PAP2 superfamily protein</fullName>
    </recommendedName>
</protein>
<proteinExistence type="predicted"/>
<dbReference type="Proteomes" id="UP000644147">
    <property type="component" value="Unassembled WGS sequence"/>
</dbReference>
<keyword evidence="1" id="KW-0472">Membrane</keyword>
<keyword evidence="1" id="KW-0812">Transmembrane</keyword>
<sequence>MNSALARFLSVFFHPLLVPTYLFGLILYFLPESLITFPMDKRWVLLAAVFFLTFIIPAIGAYFMVRAGVVESLHMQERSQRRLPFLFTTLCYASTTYIFGRETLFGDLFYYIMLLITVSVFAAYVVSLFWKISAHGLGMGGALGILVFLYSLMPDTALFYLIIVFMLLTSAVLSARLALNAHSPAQVYAGLLTGFTIGAGLIFFL</sequence>
<feature type="transmembrane region" description="Helical" evidence="1">
    <location>
        <begin position="43"/>
        <end position="63"/>
    </location>
</feature>